<dbReference type="InParanoid" id="M1Z2W0"/>
<evidence type="ECO:0000313" key="3">
    <source>
        <dbReference type="EMBL" id="CCQ91829.1"/>
    </source>
</evidence>
<dbReference type="HOGENOM" id="CLU_2343826_0_0_0"/>
<accession>M1Z2W0</accession>
<keyword evidence="2" id="KW-0812">Transmembrane</keyword>
<dbReference type="OrthoDB" id="9807026at2"/>
<organism evidence="3 4">
    <name type="scientific">Nitrospina gracilis (strain 3/211)</name>
    <dbReference type="NCBI Taxonomy" id="1266370"/>
    <lineage>
        <taxon>Bacteria</taxon>
        <taxon>Pseudomonadati</taxon>
        <taxon>Nitrospinota/Tectimicrobiota group</taxon>
        <taxon>Nitrospinota</taxon>
        <taxon>Nitrospinia</taxon>
        <taxon>Nitrospinales</taxon>
        <taxon>Nitrospinaceae</taxon>
        <taxon>Nitrospina</taxon>
    </lineage>
</organism>
<evidence type="ECO:0000256" key="1">
    <source>
        <dbReference type="SAM" id="MobiDB-lite"/>
    </source>
</evidence>
<keyword evidence="2" id="KW-1133">Transmembrane helix</keyword>
<dbReference type="Proteomes" id="UP000011704">
    <property type="component" value="Unassembled WGS sequence"/>
</dbReference>
<protein>
    <submittedName>
        <fullName evidence="3">Uncharacterized protein</fullName>
    </submittedName>
</protein>
<evidence type="ECO:0000313" key="4">
    <source>
        <dbReference type="Proteomes" id="UP000011704"/>
    </source>
</evidence>
<feature type="compositionally biased region" description="Basic residues" evidence="1">
    <location>
        <begin position="30"/>
        <end position="40"/>
    </location>
</feature>
<sequence>MSLPFLFLLIIILCAVGLAYLLFPEDRRQTPHRTVRKRKAASATRPPALPRSRSPDETMMARAGMTEGEAIRKVVEAFVDREPAATAKILRNWMREK</sequence>
<proteinExistence type="predicted"/>
<dbReference type="STRING" id="1266370.NITGR_860005"/>
<name>M1Z2W0_NITG3</name>
<feature type="transmembrane region" description="Helical" evidence="2">
    <location>
        <begin position="6"/>
        <end position="23"/>
    </location>
</feature>
<gene>
    <name evidence="3" type="ORF">NITGR_860005</name>
</gene>
<keyword evidence="2" id="KW-0472">Membrane</keyword>
<reference evidence="3 4" key="1">
    <citation type="journal article" date="2013" name="Front. Microbiol.">
        <title>The genome of Nitrospina gracilis illuminates the metabolism and evolution of the major marine nitrite oxidizer.</title>
        <authorList>
            <person name="Luecker S."/>
            <person name="Nowka B."/>
            <person name="Rattei T."/>
            <person name="Spieck E."/>
            <person name="and Daims H."/>
        </authorList>
    </citation>
    <scope>NUCLEOTIDE SEQUENCE [LARGE SCALE GENOMIC DNA]</scope>
    <source>
        <strain evidence="3 4">3/211</strain>
    </source>
</reference>
<dbReference type="RefSeq" id="WP_005011032.1">
    <property type="nucleotide sequence ID" value="NZ_HG422173.1"/>
</dbReference>
<dbReference type="EMBL" id="CAQJ01000095">
    <property type="protein sequence ID" value="CCQ91829.1"/>
    <property type="molecule type" value="Genomic_DNA"/>
</dbReference>
<dbReference type="AlphaFoldDB" id="M1Z2W0"/>
<evidence type="ECO:0000256" key="2">
    <source>
        <dbReference type="SAM" id="Phobius"/>
    </source>
</evidence>
<keyword evidence="4" id="KW-1185">Reference proteome</keyword>
<feature type="region of interest" description="Disordered" evidence="1">
    <location>
        <begin position="29"/>
        <end position="59"/>
    </location>
</feature>
<comment type="caution">
    <text evidence="3">The sequence shown here is derived from an EMBL/GenBank/DDBJ whole genome shotgun (WGS) entry which is preliminary data.</text>
</comment>